<evidence type="ECO:0000313" key="6">
    <source>
        <dbReference type="Proteomes" id="UP000219514"/>
    </source>
</evidence>
<keyword evidence="1" id="KW-0805">Transcription regulation</keyword>
<evidence type="ECO:0000256" key="1">
    <source>
        <dbReference type="ARBA" id="ARBA00023015"/>
    </source>
</evidence>
<dbReference type="PANTHER" id="PTHR44688:SF16">
    <property type="entry name" value="DNA-BINDING TRANSCRIPTIONAL ACTIVATOR DEVR_DOSR"/>
    <property type="match status" value="1"/>
</dbReference>
<evidence type="ECO:0000313" key="5">
    <source>
        <dbReference type="EMBL" id="SNX94769.1"/>
    </source>
</evidence>
<dbReference type="CDD" id="cd06170">
    <property type="entry name" value="LuxR_C_like"/>
    <property type="match status" value="1"/>
</dbReference>
<dbReference type="Gene3D" id="3.30.450.40">
    <property type="match status" value="1"/>
</dbReference>
<proteinExistence type="predicted"/>
<dbReference type="EMBL" id="OBDO01000001">
    <property type="protein sequence ID" value="SNX94769.1"/>
    <property type="molecule type" value="Genomic_DNA"/>
</dbReference>
<keyword evidence="6" id="KW-1185">Reference proteome</keyword>
<dbReference type="SUPFAM" id="SSF46894">
    <property type="entry name" value="C-terminal effector domain of the bipartite response regulators"/>
    <property type="match status" value="1"/>
</dbReference>
<dbReference type="Gene3D" id="1.10.10.10">
    <property type="entry name" value="Winged helix-like DNA-binding domain superfamily/Winged helix DNA-binding domain"/>
    <property type="match status" value="1"/>
</dbReference>
<dbReference type="InterPro" id="IPR016032">
    <property type="entry name" value="Sig_transdc_resp-reg_C-effctor"/>
</dbReference>
<dbReference type="InterPro" id="IPR000792">
    <property type="entry name" value="Tscrpt_reg_LuxR_C"/>
</dbReference>
<name>A0A285E6M4_9ACTN</name>
<dbReference type="AlphaFoldDB" id="A0A285E6M4"/>
<dbReference type="InterPro" id="IPR003018">
    <property type="entry name" value="GAF"/>
</dbReference>
<gene>
    <name evidence="5" type="ORF">SAMN06893097_101566</name>
</gene>
<evidence type="ECO:0000259" key="4">
    <source>
        <dbReference type="PROSITE" id="PS50043"/>
    </source>
</evidence>
<dbReference type="GO" id="GO:0006355">
    <property type="term" value="P:regulation of DNA-templated transcription"/>
    <property type="evidence" value="ECO:0007669"/>
    <property type="project" value="InterPro"/>
</dbReference>
<evidence type="ECO:0000256" key="2">
    <source>
        <dbReference type="ARBA" id="ARBA00023125"/>
    </source>
</evidence>
<keyword evidence="2" id="KW-0238">DNA-binding</keyword>
<dbReference type="PANTHER" id="PTHR44688">
    <property type="entry name" value="DNA-BINDING TRANSCRIPTIONAL ACTIVATOR DEVR_DOSR"/>
    <property type="match status" value="1"/>
</dbReference>
<dbReference type="PROSITE" id="PS50043">
    <property type="entry name" value="HTH_LUXR_2"/>
    <property type="match status" value="1"/>
</dbReference>
<keyword evidence="3" id="KW-0804">Transcription</keyword>
<dbReference type="Pfam" id="PF01590">
    <property type="entry name" value="GAF"/>
    <property type="match status" value="1"/>
</dbReference>
<dbReference type="PROSITE" id="PS00622">
    <property type="entry name" value="HTH_LUXR_1"/>
    <property type="match status" value="1"/>
</dbReference>
<dbReference type="SUPFAM" id="SSF55781">
    <property type="entry name" value="GAF domain-like"/>
    <property type="match status" value="1"/>
</dbReference>
<evidence type="ECO:0000256" key="3">
    <source>
        <dbReference type="ARBA" id="ARBA00023163"/>
    </source>
</evidence>
<dbReference type="PRINTS" id="PR00038">
    <property type="entry name" value="HTHLUXR"/>
</dbReference>
<reference evidence="5 6" key="1">
    <citation type="submission" date="2017-09" db="EMBL/GenBank/DDBJ databases">
        <authorList>
            <person name="Ehlers B."/>
            <person name="Leendertz F.H."/>
        </authorList>
    </citation>
    <scope>NUCLEOTIDE SEQUENCE [LARGE SCALE GENOMIC DNA]</scope>
    <source>
        <strain evidence="5 6">DSM 46844</strain>
    </source>
</reference>
<dbReference type="InterPro" id="IPR036388">
    <property type="entry name" value="WH-like_DNA-bd_sf"/>
</dbReference>
<dbReference type="GO" id="GO:0003677">
    <property type="term" value="F:DNA binding"/>
    <property type="evidence" value="ECO:0007669"/>
    <property type="project" value="UniProtKB-KW"/>
</dbReference>
<sequence length="393" mass="42722">MKANASPDSETRRATSVFRQVGGSDDEVRRARDVLELAEVLTGTCSAPGPSTTVTPRAMEAALDVAQSSVVDALSNPSLTQAERGYLSAVLVQLGQSRTALREADTARRMTALPSVRAAMDRLRSATSIAALLERAPGEVAKVGYDRCLVSRVHDGRWVAESAFVKDDAEFAEAITAAGRQSPRRIDQTLLESELVRRRKPLLVTDPQRNPRVHRELITVTGTQAYVAAPVVVGRTVLAFVHADESRYSGLADEFDREVIGMLTECLGLAAERAAYHERLQLIRRTMADSAALVVDFVDEMVETSLEAAPTPLGRVEDDCTAPAAFRARSSPPSCLTIREREVLELMAAGDTNVRIASSLFITEATVKAHVKHIFRKLGVANRAEAVSRYLRS</sequence>
<organism evidence="5 6">
    <name type="scientific">Geodermatophilus sabuli</name>
    <dbReference type="NCBI Taxonomy" id="1564158"/>
    <lineage>
        <taxon>Bacteria</taxon>
        <taxon>Bacillati</taxon>
        <taxon>Actinomycetota</taxon>
        <taxon>Actinomycetes</taxon>
        <taxon>Geodermatophilales</taxon>
        <taxon>Geodermatophilaceae</taxon>
        <taxon>Geodermatophilus</taxon>
    </lineage>
</organism>
<accession>A0A285E6M4</accession>
<dbReference type="Proteomes" id="UP000219514">
    <property type="component" value="Unassembled WGS sequence"/>
</dbReference>
<dbReference type="SMART" id="SM00421">
    <property type="entry name" value="HTH_LUXR"/>
    <property type="match status" value="1"/>
</dbReference>
<dbReference type="InterPro" id="IPR029016">
    <property type="entry name" value="GAF-like_dom_sf"/>
</dbReference>
<feature type="domain" description="HTH luxR-type" evidence="4">
    <location>
        <begin position="329"/>
        <end position="393"/>
    </location>
</feature>
<protein>
    <submittedName>
        <fullName evidence="5">GAF modulated transcriptional regulator, LuxR family</fullName>
    </submittedName>
</protein>
<dbReference type="Pfam" id="PF00196">
    <property type="entry name" value="GerE"/>
    <property type="match status" value="1"/>
</dbReference>